<protein>
    <submittedName>
        <fullName evidence="1">Uncharacterized protein</fullName>
    </submittedName>
</protein>
<dbReference type="Proteomes" id="UP000707356">
    <property type="component" value="Unassembled WGS sequence"/>
</dbReference>
<gene>
    <name evidence="1" type="ORF">KME07_24925</name>
</gene>
<reference evidence="1" key="1">
    <citation type="submission" date="2021-05" db="EMBL/GenBank/DDBJ databases">
        <authorList>
            <person name="Pietrasiak N."/>
            <person name="Ward R."/>
            <person name="Stajich J.E."/>
            <person name="Kurbessoian T."/>
        </authorList>
    </citation>
    <scope>NUCLEOTIDE SEQUENCE</scope>
    <source>
        <strain evidence="1">GSE-TBD4-15B</strain>
    </source>
</reference>
<name>A0A951PFH6_9CYAN</name>
<dbReference type="EMBL" id="JAHHHV010000092">
    <property type="protein sequence ID" value="MBW4468682.1"/>
    <property type="molecule type" value="Genomic_DNA"/>
</dbReference>
<dbReference type="AlphaFoldDB" id="A0A951PFH6"/>
<sequence length="117" mass="13738">MSWRLHQIFYLEQGETRLYGELIQFVEERHLCWLRPIALHCQSRNDASTGEAFYDLRQGADLICPDTLLHLALDHEVLPILTQLHDLKDEAASSHNADRLRQFVQQLWQAEPEAFQQ</sequence>
<evidence type="ECO:0000313" key="1">
    <source>
        <dbReference type="EMBL" id="MBW4468682.1"/>
    </source>
</evidence>
<reference evidence="1" key="2">
    <citation type="journal article" date="2022" name="Microbiol. Resour. Announc.">
        <title>Metagenome Sequencing to Explore Phylogenomics of Terrestrial Cyanobacteria.</title>
        <authorList>
            <person name="Ward R.D."/>
            <person name="Stajich J.E."/>
            <person name="Johansen J.R."/>
            <person name="Huntemann M."/>
            <person name="Clum A."/>
            <person name="Foster B."/>
            <person name="Foster B."/>
            <person name="Roux S."/>
            <person name="Palaniappan K."/>
            <person name="Varghese N."/>
            <person name="Mukherjee S."/>
            <person name="Reddy T.B.K."/>
            <person name="Daum C."/>
            <person name="Copeland A."/>
            <person name="Chen I.A."/>
            <person name="Ivanova N.N."/>
            <person name="Kyrpides N.C."/>
            <person name="Shapiro N."/>
            <person name="Eloe-Fadrosh E.A."/>
            <person name="Pietrasiak N."/>
        </authorList>
    </citation>
    <scope>NUCLEOTIDE SEQUENCE</scope>
    <source>
        <strain evidence="1">GSE-TBD4-15B</strain>
    </source>
</reference>
<organism evidence="1 2">
    <name type="scientific">Pegethrix bostrychoides GSE-TBD4-15B</name>
    <dbReference type="NCBI Taxonomy" id="2839662"/>
    <lineage>
        <taxon>Bacteria</taxon>
        <taxon>Bacillati</taxon>
        <taxon>Cyanobacteriota</taxon>
        <taxon>Cyanophyceae</taxon>
        <taxon>Oculatellales</taxon>
        <taxon>Oculatellaceae</taxon>
        <taxon>Pegethrix</taxon>
    </lineage>
</organism>
<evidence type="ECO:0000313" key="2">
    <source>
        <dbReference type="Proteomes" id="UP000707356"/>
    </source>
</evidence>
<proteinExistence type="predicted"/>
<accession>A0A951PFH6</accession>
<comment type="caution">
    <text evidence="1">The sequence shown here is derived from an EMBL/GenBank/DDBJ whole genome shotgun (WGS) entry which is preliminary data.</text>
</comment>